<organism evidence="11 12">
    <name type="scientific">Pollutimonas harenae</name>
    <dbReference type="NCBI Taxonomy" id="657015"/>
    <lineage>
        <taxon>Bacteria</taxon>
        <taxon>Pseudomonadati</taxon>
        <taxon>Pseudomonadota</taxon>
        <taxon>Betaproteobacteria</taxon>
        <taxon>Burkholderiales</taxon>
        <taxon>Alcaligenaceae</taxon>
        <taxon>Pollutimonas</taxon>
    </lineage>
</organism>
<keyword evidence="7 9" id="KW-0472">Membrane</keyword>
<evidence type="ECO:0000256" key="3">
    <source>
        <dbReference type="ARBA" id="ARBA00022475"/>
    </source>
</evidence>
<evidence type="ECO:0000256" key="4">
    <source>
        <dbReference type="ARBA" id="ARBA00022519"/>
    </source>
</evidence>
<evidence type="ECO:0000256" key="6">
    <source>
        <dbReference type="ARBA" id="ARBA00022989"/>
    </source>
</evidence>
<comment type="caution">
    <text evidence="11">The sequence shown here is derived from an EMBL/GenBank/DDBJ whole genome shotgun (WGS) entry which is preliminary data.</text>
</comment>
<dbReference type="InterPro" id="IPR007387">
    <property type="entry name" value="TRAP_DctQ"/>
</dbReference>
<comment type="similarity">
    <text evidence="8 9">Belongs to the TRAP transporter small permease family.</text>
</comment>
<evidence type="ECO:0000256" key="2">
    <source>
        <dbReference type="ARBA" id="ARBA00022448"/>
    </source>
</evidence>
<evidence type="ECO:0000256" key="7">
    <source>
        <dbReference type="ARBA" id="ARBA00023136"/>
    </source>
</evidence>
<feature type="transmembrane region" description="Helical" evidence="9">
    <location>
        <begin position="128"/>
        <end position="150"/>
    </location>
</feature>
<gene>
    <name evidence="11" type="ORF">H0A62_00985</name>
</gene>
<comment type="caution">
    <text evidence="9">Lacks conserved residue(s) required for the propagation of feature annotation.</text>
</comment>
<keyword evidence="5 9" id="KW-0812">Transmembrane</keyword>
<comment type="subunit">
    <text evidence="9">The complex comprises the extracytoplasmic solute receptor protein and the two transmembrane proteins.</text>
</comment>
<evidence type="ECO:0000256" key="9">
    <source>
        <dbReference type="RuleBase" id="RU369079"/>
    </source>
</evidence>
<comment type="function">
    <text evidence="9">Part of the tripartite ATP-independent periplasmic (TRAP) transport system.</text>
</comment>
<keyword evidence="2 9" id="KW-0813">Transport</keyword>
<name>A0A853H1X9_9BURK</name>
<comment type="subcellular location">
    <subcellularLocation>
        <location evidence="1 9">Cell inner membrane</location>
        <topology evidence="1 9">Multi-pass membrane protein</topology>
    </subcellularLocation>
</comment>
<dbReference type="Pfam" id="PF04290">
    <property type="entry name" value="DctQ"/>
    <property type="match status" value="1"/>
</dbReference>
<dbReference type="PANTHER" id="PTHR35011:SF4">
    <property type="entry name" value="SLL1102 PROTEIN"/>
    <property type="match status" value="1"/>
</dbReference>
<dbReference type="PANTHER" id="PTHR35011">
    <property type="entry name" value="2,3-DIKETO-L-GULONATE TRAP TRANSPORTER SMALL PERMEASE PROTEIN YIAM"/>
    <property type="match status" value="1"/>
</dbReference>
<proteinExistence type="inferred from homology"/>
<reference evidence="11 12" key="1">
    <citation type="submission" date="2020-07" db="EMBL/GenBank/DDBJ databases">
        <title>Taxonomic revisions and descriptions of new bacterial species based on genomic comparisons in the high-G+C-content subgroup of the family Alcaligenaceae.</title>
        <authorList>
            <person name="Szabo A."/>
            <person name="Felfoldi T."/>
        </authorList>
    </citation>
    <scope>NUCLEOTIDE SEQUENCE [LARGE SCALE GENOMIC DNA]</scope>
    <source>
        <strain evidence="11 12">DSM 25667</strain>
    </source>
</reference>
<dbReference type="EMBL" id="JACCEV010000001">
    <property type="protein sequence ID" value="NYT84164.1"/>
    <property type="molecule type" value="Genomic_DNA"/>
</dbReference>
<feature type="transmembrane region" description="Helical" evidence="9">
    <location>
        <begin position="83"/>
        <end position="108"/>
    </location>
</feature>
<dbReference type="RefSeq" id="WP_167667269.1">
    <property type="nucleotide sequence ID" value="NZ_JACCEV010000001.1"/>
</dbReference>
<evidence type="ECO:0000256" key="8">
    <source>
        <dbReference type="ARBA" id="ARBA00038436"/>
    </source>
</evidence>
<protein>
    <recommendedName>
        <fullName evidence="9">TRAP transporter small permease protein</fullName>
    </recommendedName>
</protein>
<keyword evidence="12" id="KW-1185">Reference proteome</keyword>
<sequence>MIFILVFVVLTAVIGAQFGLSELAHWENPIPLFGNHLSMTSIGELQWHIFALLVMLSGAYAFKEDRHVRVDVWSARFSDRTRLIVDLLGDLFLLIPFFALLAWYSWAFMLMAYEFGEQSNAGGLVDRYLVKTVLPLGSVLMLGAGVGRVLRNLGVLLSHPSGKTTTGGSPQ</sequence>
<evidence type="ECO:0000259" key="10">
    <source>
        <dbReference type="Pfam" id="PF04290"/>
    </source>
</evidence>
<feature type="domain" description="Tripartite ATP-independent periplasmic transporters DctQ component" evidence="10">
    <location>
        <begin position="42"/>
        <end position="152"/>
    </location>
</feature>
<feature type="transmembrane region" description="Helical" evidence="9">
    <location>
        <begin position="45"/>
        <end position="62"/>
    </location>
</feature>
<evidence type="ECO:0000256" key="5">
    <source>
        <dbReference type="ARBA" id="ARBA00022692"/>
    </source>
</evidence>
<dbReference type="GO" id="GO:0022857">
    <property type="term" value="F:transmembrane transporter activity"/>
    <property type="evidence" value="ECO:0007669"/>
    <property type="project" value="UniProtKB-UniRule"/>
</dbReference>
<dbReference type="GO" id="GO:0005886">
    <property type="term" value="C:plasma membrane"/>
    <property type="evidence" value="ECO:0007669"/>
    <property type="project" value="UniProtKB-SubCell"/>
</dbReference>
<evidence type="ECO:0000256" key="1">
    <source>
        <dbReference type="ARBA" id="ARBA00004429"/>
    </source>
</evidence>
<keyword evidence="4 9" id="KW-0997">Cell inner membrane</keyword>
<dbReference type="InterPro" id="IPR055348">
    <property type="entry name" value="DctQ"/>
</dbReference>
<keyword evidence="3" id="KW-1003">Cell membrane</keyword>
<dbReference type="Proteomes" id="UP000554144">
    <property type="component" value="Unassembled WGS sequence"/>
</dbReference>
<keyword evidence="6 9" id="KW-1133">Transmembrane helix</keyword>
<evidence type="ECO:0000313" key="11">
    <source>
        <dbReference type="EMBL" id="NYT84164.1"/>
    </source>
</evidence>
<accession>A0A853H1X9</accession>
<evidence type="ECO:0000313" key="12">
    <source>
        <dbReference type="Proteomes" id="UP000554144"/>
    </source>
</evidence>
<dbReference type="AlphaFoldDB" id="A0A853H1X9"/>